<evidence type="ECO:0000313" key="3">
    <source>
        <dbReference type="EMBL" id="MEE2039515.1"/>
    </source>
</evidence>
<comment type="caution">
    <text evidence="3">The sequence shown here is derived from an EMBL/GenBank/DDBJ whole genome shotgun (WGS) entry which is preliminary data.</text>
</comment>
<keyword evidence="2" id="KW-0812">Transmembrane</keyword>
<accession>A0ABU7KBA5</accession>
<dbReference type="Proteomes" id="UP001356095">
    <property type="component" value="Unassembled WGS sequence"/>
</dbReference>
<feature type="transmembrane region" description="Helical" evidence="2">
    <location>
        <begin position="122"/>
        <end position="139"/>
    </location>
</feature>
<organism evidence="3 4">
    <name type="scientific">Nocardiopsis codii</name>
    <dbReference type="NCBI Taxonomy" id="3065942"/>
    <lineage>
        <taxon>Bacteria</taxon>
        <taxon>Bacillati</taxon>
        <taxon>Actinomycetota</taxon>
        <taxon>Actinomycetes</taxon>
        <taxon>Streptosporangiales</taxon>
        <taxon>Nocardiopsidaceae</taxon>
        <taxon>Nocardiopsis</taxon>
    </lineage>
</organism>
<feature type="compositionally biased region" description="Basic and acidic residues" evidence="1">
    <location>
        <begin position="85"/>
        <end position="101"/>
    </location>
</feature>
<name>A0ABU7KBA5_9ACTN</name>
<feature type="region of interest" description="Disordered" evidence="1">
    <location>
        <begin position="75"/>
        <end position="110"/>
    </location>
</feature>
<gene>
    <name evidence="3" type="ORF">Q8791_20035</name>
</gene>
<keyword evidence="2" id="KW-0472">Membrane</keyword>
<proteinExistence type="predicted"/>
<evidence type="ECO:0008006" key="5">
    <source>
        <dbReference type="Google" id="ProtNLM"/>
    </source>
</evidence>
<keyword evidence="2" id="KW-1133">Transmembrane helix</keyword>
<evidence type="ECO:0000256" key="2">
    <source>
        <dbReference type="SAM" id="Phobius"/>
    </source>
</evidence>
<keyword evidence="4" id="KW-1185">Reference proteome</keyword>
<dbReference type="EMBL" id="JAUZMY010000020">
    <property type="protein sequence ID" value="MEE2039515.1"/>
    <property type="molecule type" value="Genomic_DNA"/>
</dbReference>
<sequence length="140" mass="15843">MPDSVIPIVAAFTLAAVVAQAALHIRLMSLGVYLADRDGTEKQSTALQKAYSEVANSFEAENRVRDRFFESTEIQEDLRSTGSLARREDRPPGRNNQDRHWQNTSPNKEFRNPMKHVLESRVVPWLAISILLVISLILGW</sequence>
<evidence type="ECO:0000256" key="1">
    <source>
        <dbReference type="SAM" id="MobiDB-lite"/>
    </source>
</evidence>
<protein>
    <recommendedName>
        <fullName evidence="5">SMODS and SLOG-associating 2TM effector domain-containing protein</fullName>
    </recommendedName>
</protein>
<evidence type="ECO:0000313" key="4">
    <source>
        <dbReference type="Proteomes" id="UP001356095"/>
    </source>
</evidence>
<dbReference type="RefSeq" id="WP_330093287.1">
    <property type="nucleotide sequence ID" value="NZ_JAUZMY010000020.1"/>
</dbReference>
<reference evidence="3 4" key="1">
    <citation type="submission" date="2023-08" db="EMBL/GenBank/DDBJ databases">
        <authorList>
            <person name="Girao M."/>
            <person name="Carvalho M.F."/>
        </authorList>
    </citation>
    <scope>NUCLEOTIDE SEQUENCE [LARGE SCALE GENOMIC DNA]</scope>
    <source>
        <strain evidence="3 4">CT-R113</strain>
    </source>
</reference>